<name>A0A2R7YX10_9ACTN</name>
<dbReference type="OrthoDB" id="68195at2"/>
<evidence type="ECO:0000259" key="2">
    <source>
        <dbReference type="Pfam" id="PF00188"/>
    </source>
</evidence>
<evidence type="ECO:0000313" key="4">
    <source>
        <dbReference type="Proteomes" id="UP000244867"/>
    </source>
</evidence>
<dbReference type="SUPFAM" id="SSF55797">
    <property type="entry name" value="PR-1-like"/>
    <property type="match status" value="1"/>
</dbReference>
<feature type="chain" id="PRO_5015322889" description="SCP domain-containing protein" evidence="1">
    <location>
        <begin position="36"/>
        <end position="169"/>
    </location>
</feature>
<proteinExistence type="predicted"/>
<organism evidence="3 4">
    <name type="scientific">Nocardioides currus</name>
    <dbReference type="NCBI Taxonomy" id="2133958"/>
    <lineage>
        <taxon>Bacteria</taxon>
        <taxon>Bacillati</taxon>
        <taxon>Actinomycetota</taxon>
        <taxon>Actinomycetes</taxon>
        <taxon>Propionibacteriales</taxon>
        <taxon>Nocardioidaceae</taxon>
        <taxon>Nocardioides</taxon>
    </lineage>
</organism>
<keyword evidence="1" id="KW-0732">Signal</keyword>
<dbReference type="InterPro" id="IPR035940">
    <property type="entry name" value="CAP_sf"/>
</dbReference>
<gene>
    <name evidence="3" type="ORF">C7S10_10655</name>
</gene>
<evidence type="ECO:0000256" key="1">
    <source>
        <dbReference type="SAM" id="SignalP"/>
    </source>
</evidence>
<dbReference type="Pfam" id="PF00188">
    <property type="entry name" value="CAP"/>
    <property type="match status" value="1"/>
</dbReference>
<protein>
    <recommendedName>
        <fullName evidence="2">SCP domain-containing protein</fullName>
    </recommendedName>
</protein>
<reference evidence="3 4" key="1">
    <citation type="submission" date="2018-03" db="EMBL/GenBank/DDBJ databases">
        <authorList>
            <person name="Keele B.F."/>
        </authorList>
    </citation>
    <scope>NUCLEOTIDE SEQUENCE [LARGE SCALE GENOMIC DNA]</scope>
    <source>
        <strain evidence="3 4">IB-3</strain>
    </source>
</reference>
<keyword evidence="4" id="KW-1185">Reference proteome</keyword>
<dbReference type="InterPro" id="IPR014044">
    <property type="entry name" value="CAP_dom"/>
</dbReference>
<dbReference type="AlphaFoldDB" id="A0A2R7YX10"/>
<dbReference type="Gene3D" id="3.40.33.10">
    <property type="entry name" value="CAP"/>
    <property type="match status" value="1"/>
</dbReference>
<dbReference type="RefSeq" id="WP_108344432.1">
    <property type="nucleotide sequence ID" value="NZ_PYXZ01000004.1"/>
</dbReference>
<dbReference type="CDD" id="cd05379">
    <property type="entry name" value="CAP_bacterial"/>
    <property type="match status" value="1"/>
</dbReference>
<dbReference type="EMBL" id="PYXZ01000004">
    <property type="protein sequence ID" value="PUA80863.1"/>
    <property type="molecule type" value="Genomic_DNA"/>
</dbReference>
<dbReference type="Proteomes" id="UP000244867">
    <property type="component" value="Unassembled WGS sequence"/>
</dbReference>
<feature type="signal peptide" evidence="1">
    <location>
        <begin position="1"/>
        <end position="35"/>
    </location>
</feature>
<accession>A0A2R7YX10</accession>
<feature type="domain" description="SCP" evidence="2">
    <location>
        <begin position="57"/>
        <end position="159"/>
    </location>
</feature>
<comment type="caution">
    <text evidence="3">The sequence shown here is derived from an EMBL/GenBank/DDBJ whole genome shotgun (WGS) entry which is preliminary data.</text>
</comment>
<dbReference type="PANTHER" id="PTHR31157">
    <property type="entry name" value="SCP DOMAIN-CONTAINING PROTEIN"/>
    <property type="match status" value="1"/>
</dbReference>
<sequence>MRRIPPVRALTAALAPATAAAAALTLALVSVPASSAQPQERTRPSATPEATYATSALAATNAARTRNQLKALDADGCLKRFAGRQARAMASQQSMYHQDLGAIMRTCGLVMAGENVAVGYSSGTDVVRGWMGSPGHRANILNRGYRIVAVAARAGADGQWYSAQVFGRR</sequence>
<dbReference type="PANTHER" id="PTHR31157:SF1">
    <property type="entry name" value="SCP DOMAIN-CONTAINING PROTEIN"/>
    <property type="match status" value="1"/>
</dbReference>
<evidence type="ECO:0000313" key="3">
    <source>
        <dbReference type="EMBL" id="PUA80863.1"/>
    </source>
</evidence>